<name>A0A9X1VM16_9FLAO</name>
<evidence type="ECO:0000256" key="1">
    <source>
        <dbReference type="ARBA" id="ARBA00022729"/>
    </source>
</evidence>
<dbReference type="Gene3D" id="6.10.250.3150">
    <property type="match status" value="1"/>
</dbReference>
<proteinExistence type="predicted"/>
<evidence type="ECO:0000259" key="3">
    <source>
        <dbReference type="Pfam" id="PF01551"/>
    </source>
</evidence>
<dbReference type="AlphaFoldDB" id="A0A9X1VM16"/>
<organism evidence="4 5">
    <name type="scientific">Polaribacter marinus</name>
    <dbReference type="NCBI Taxonomy" id="2916838"/>
    <lineage>
        <taxon>Bacteria</taxon>
        <taxon>Pseudomonadati</taxon>
        <taxon>Bacteroidota</taxon>
        <taxon>Flavobacteriia</taxon>
        <taxon>Flavobacteriales</taxon>
        <taxon>Flavobacteriaceae</taxon>
    </lineage>
</organism>
<comment type="caution">
    <text evidence="4">The sequence shown here is derived from an EMBL/GenBank/DDBJ whole genome shotgun (WGS) entry which is preliminary data.</text>
</comment>
<dbReference type="PANTHER" id="PTHR21666">
    <property type="entry name" value="PEPTIDASE-RELATED"/>
    <property type="match status" value="1"/>
</dbReference>
<dbReference type="Gene3D" id="2.70.70.10">
    <property type="entry name" value="Glucose Permease (Domain IIA)"/>
    <property type="match status" value="1"/>
</dbReference>
<dbReference type="SUPFAM" id="SSF51261">
    <property type="entry name" value="Duplicated hybrid motif"/>
    <property type="match status" value="1"/>
</dbReference>
<keyword evidence="5" id="KW-1185">Reference proteome</keyword>
<dbReference type="InterPro" id="IPR016047">
    <property type="entry name" value="M23ase_b-sheet_dom"/>
</dbReference>
<keyword evidence="2" id="KW-0175">Coiled coil</keyword>
<dbReference type="PANTHER" id="PTHR21666:SF289">
    <property type="entry name" value="L-ALA--D-GLU ENDOPEPTIDASE"/>
    <property type="match status" value="1"/>
</dbReference>
<evidence type="ECO:0000313" key="5">
    <source>
        <dbReference type="Proteomes" id="UP001139369"/>
    </source>
</evidence>
<keyword evidence="1" id="KW-0732">Signal</keyword>
<feature type="coiled-coil region" evidence="2">
    <location>
        <begin position="18"/>
        <end position="45"/>
    </location>
</feature>
<protein>
    <submittedName>
        <fullName evidence="4">Peptidoglycan DD-metalloendopeptidase family protein</fullName>
    </submittedName>
</protein>
<dbReference type="InterPro" id="IPR050570">
    <property type="entry name" value="Cell_wall_metabolism_enzyme"/>
</dbReference>
<feature type="domain" description="M23ase beta-sheet core" evidence="3">
    <location>
        <begin position="308"/>
        <end position="400"/>
    </location>
</feature>
<gene>
    <name evidence="4" type="ORF">MC378_05610</name>
</gene>
<reference evidence="4" key="1">
    <citation type="submission" date="2022-02" db="EMBL/GenBank/DDBJ databases">
        <title>Polaribacter sp. MSW13, isolated from seawater.</title>
        <authorList>
            <person name="Kristyanto S."/>
            <person name="Jung J."/>
            <person name="Jeon C.O."/>
        </authorList>
    </citation>
    <scope>NUCLEOTIDE SEQUENCE</scope>
    <source>
        <strain evidence="4">MSW13</strain>
    </source>
</reference>
<evidence type="ECO:0000256" key="2">
    <source>
        <dbReference type="SAM" id="Coils"/>
    </source>
</evidence>
<dbReference type="GO" id="GO:0004222">
    <property type="term" value="F:metalloendopeptidase activity"/>
    <property type="evidence" value="ECO:0007669"/>
    <property type="project" value="TreeGrafter"/>
</dbReference>
<dbReference type="RefSeq" id="WP_242177758.1">
    <property type="nucleotide sequence ID" value="NZ_JAKQYM010000003.1"/>
</dbReference>
<dbReference type="InterPro" id="IPR011055">
    <property type="entry name" value="Dup_hybrid_motif"/>
</dbReference>
<evidence type="ECO:0000313" key="4">
    <source>
        <dbReference type="EMBL" id="MCI2228636.1"/>
    </source>
</evidence>
<sequence length="407" mass="46920">MAKATFYITLFLFFISCFSGVSQTRKQLENERKKLKSEIVKFNRLILDVKKKEKNALEDLNDIDQKIKIRNKLISTINKEAAILTKEIQNNEKQLKELNKKLLALKTDYAEMIFKSYKSKSQQSRTMFLLSSQNFYQAYKRLEYMKQYTSFRKKQGEEIVIQTKVVQKLNDSLLFQKRIKDTLILSEKDEKSKIEIDKKSQERLISTIKKKESKYKRDLLNKIKQEKKVAAKIDKLIRDAIVKANKKVKNKPKSTKKNEFILSPAAKALAAKFELNKGRLPWPVKESIITRRFGVQPHPTIGGITINSTGLHFATNKGSYAESVFDGKVLAIQLTSEGRKNVLVQHGNYITAYNNLENTLVKVGDTVIVGQKIGKIFTDKVSGKTTLIFVLFKNTKRLNPSSWILKR</sequence>
<dbReference type="CDD" id="cd12797">
    <property type="entry name" value="M23_peptidase"/>
    <property type="match status" value="1"/>
</dbReference>
<accession>A0A9X1VM16</accession>
<feature type="coiled-coil region" evidence="2">
    <location>
        <begin position="74"/>
        <end position="108"/>
    </location>
</feature>
<dbReference type="EMBL" id="JAKQYM010000003">
    <property type="protein sequence ID" value="MCI2228636.1"/>
    <property type="molecule type" value="Genomic_DNA"/>
</dbReference>
<dbReference type="Pfam" id="PF01551">
    <property type="entry name" value="Peptidase_M23"/>
    <property type="match status" value="1"/>
</dbReference>
<dbReference type="Proteomes" id="UP001139369">
    <property type="component" value="Unassembled WGS sequence"/>
</dbReference>
<dbReference type="PROSITE" id="PS51257">
    <property type="entry name" value="PROKAR_LIPOPROTEIN"/>
    <property type="match status" value="1"/>
</dbReference>